<dbReference type="SUPFAM" id="SSF56935">
    <property type="entry name" value="Porins"/>
    <property type="match status" value="1"/>
</dbReference>
<evidence type="ECO:0000256" key="11">
    <source>
        <dbReference type="ARBA" id="ARBA00023136"/>
    </source>
</evidence>
<dbReference type="RefSeq" id="WP_155173785.1">
    <property type="nucleotide sequence ID" value="NZ_BAAAFL010000068.1"/>
</dbReference>
<dbReference type="PANTHER" id="PTHR32552">
    <property type="entry name" value="FERRICHROME IRON RECEPTOR-RELATED"/>
    <property type="match status" value="1"/>
</dbReference>
<keyword evidence="10 15" id="KW-0798">TonB box</keyword>
<protein>
    <submittedName>
        <fullName evidence="19">TonB-dependent receptor</fullName>
    </submittedName>
</protein>
<name>A0ABW9RRV1_9BACT</name>
<dbReference type="InterPro" id="IPR039426">
    <property type="entry name" value="TonB-dep_rcpt-like"/>
</dbReference>
<dbReference type="Pfam" id="PF13715">
    <property type="entry name" value="CarbopepD_reg_2"/>
    <property type="match status" value="1"/>
</dbReference>
<reference evidence="19 20" key="1">
    <citation type="submission" date="2019-02" db="EMBL/GenBank/DDBJ databases">
        <authorList>
            <person name="Goldberg S.R."/>
            <person name="Haltli B.A."/>
            <person name="Correa H."/>
            <person name="Russell K.G."/>
        </authorList>
    </citation>
    <scope>NUCLEOTIDE SEQUENCE [LARGE SCALE GENOMIC DNA]</scope>
    <source>
        <strain evidence="19 20">JCM 16186</strain>
    </source>
</reference>
<evidence type="ECO:0000256" key="13">
    <source>
        <dbReference type="ARBA" id="ARBA00023237"/>
    </source>
</evidence>
<keyword evidence="6 14" id="KW-0812">Transmembrane</keyword>
<keyword evidence="12 19" id="KW-0675">Receptor</keyword>
<dbReference type="InterPro" id="IPR037066">
    <property type="entry name" value="Plug_dom_sf"/>
</dbReference>
<dbReference type="Gene3D" id="2.60.40.1120">
    <property type="entry name" value="Carboxypeptidase-like, regulatory domain"/>
    <property type="match status" value="1"/>
</dbReference>
<evidence type="ECO:0000256" key="15">
    <source>
        <dbReference type="RuleBase" id="RU003357"/>
    </source>
</evidence>
<evidence type="ECO:0000256" key="9">
    <source>
        <dbReference type="ARBA" id="ARBA00023065"/>
    </source>
</evidence>
<evidence type="ECO:0000256" key="1">
    <source>
        <dbReference type="ARBA" id="ARBA00004571"/>
    </source>
</evidence>
<evidence type="ECO:0000256" key="4">
    <source>
        <dbReference type="ARBA" id="ARBA00022452"/>
    </source>
</evidence>
<evidence type="ECO:0000256" key="7">
    <source>
        <dbReference type="ARBA" id="ARBA00022729"/>
    </source>
</evidence>
<feature type="domain" description="TonB-dependent receptor-like beta-barrel" evidence="17">
    <location>
        <begin position="308"/>
        <end position="746"/>
    </location>
</feature>
<dbReference type="PANTHER" id="PTHR32552:SF68">
    <property type="entry name" value="FERRICHROME OUTER MEMBRANE TRANSPORTER_PHAGE RECEPTOR"/>
    <property type="match status" value="1"/>
</dbReference>
<dbReference type="InterPro" id="IPR012910">
    <property type="entry name" value="Plug_dom"/>
</dbReference>
<evidence type="ECO:0000256" key="14">
    <source>
        <dbReference type="PROSITE-ProRule" id="PRU01360"/>
    </source>
</evidence>
<evidence type="ECO:0000256" key="16">
    <source>
        <dbReference type="SAM" id="SignalP"/>
    </source>
</evidence>
<dbReference type="EMBL" id="SMLW01000597">
    <property type="protein sequence ID" value="MTI26776.1"/>
    <property type="molecule type" value="Genomic_DNA"/>
</dbReference>
<proteinExistence type="inferred from homology"/>
<keyword evidence="5" id="KW-0410">Iron transport</keyword>
<sequence>MRQLLLLLVALFTAATSFAQSQHGFVKGTIKTSDGKEAPYVSVALKGTHYGSSTDKTGQFKISAPAGDYTLILSSVGLEKKEREVTIKAGETVELPAIVLQESIQQLEDITVYGQEDYTAPLPSPSLRSKTPILLLPQNVQVIPKQIIEDQQSIDMLEGVTRNVSGAQMIEHWGNFARINMRGFKLPAFRNGMNMEMPWGPLTEDMSMVERIEFVKGPAGFMLSAGEPGGFYNVVTKKPRENGRNEVTLMTGSFNTIRSTLDIGGKVDDEGKLLYRINLMGQLKGSHRDYEFNDRYTIAPSLKYNFNDRTSLTTEYTYQFSQMSVVGAAYVFSPNGFGDLPRDFTTAEPNIDPTDIEEHSTFINLNHKINADWEVTAQLGYLHYKQIGSSLWPEGVDADGNMLRGISIWDALNESKLAQVFVNGTAYTGAVTHQILGGVDVGQKDYFADWGQGGLLGGNVPFNIYDPVYGVPSDSIPTFDRSKSIRNRAGANNVGQRYTALYLQDEIGFWNNRIRLTLAGRYTALDGWSYGTTTEDEAFTPRVGLNVSLDKNTTVYGLYDQSFSPQGGADAQGNAFEPVRGNDLEGGIKRNWADGKWNTSLSVYTITKTNVLTADPENVNFSIQLGEVQSQGIEFDIQGEIVDGLSVVLNYANTNVEVTEDTDESVVGTRVAGHAKHITNGWLHYNLPDQVLNGFTVSMGYQYQVDRSSWTWNADNESALPDYFRLDGAVSWQNDDLKIGLNVNNLLNEYLYSGSAYSSFYYWQTEPGTNFRLNLQYKF</sequence>
<keyword evidence="11 14" id="KW-0472">Membrane</keyword>
<evidence type="ECO:0000313" key="19">
    <source>
        <dbReference type="EMBL" id="MTI26776.1"/>
    </source>
</evidence>
<evidence type="ECO:0000256" key="12">
    <source>
        <dbReference type="ARBA" id="ARBA00023170"/>
    </source>
</evidence>
<comment type="similarity">
    <text evidence="2 14 15">Belongs to the TonB-dependent receptor family.</text>
</comment>
<dbReference type="Proteomes" id="UP000798808">
    <property type="component" value="Unassembled WGS sequence"/>
</dbReference>
<evidence type="ECO:0000256" key="5">
    <source>
        <dbReference type="ARBA" id="ARBA00022496"/>
    </source>
</evidence>
<feature type="chain" id="PRO_5045460339" evidence="16">
    <location>
        <begin position="20"/>
        <end position="779"/>
    </location>
</feature>
<organism evidence="19 20">
    <name type="scientific">Fulvivirga kasyanovii</name>
    <dbReference type="NCBI Taxonomy" id="396812"/>
    <lineage>
        <taxon>Bacteria</taxon>
        <taxon>Pseudomonadati</taxon>
        <taxon>Bacteroidota</taxon>
        <taxon>Cytophagia</taxon>
        <taxon>Cytophagales</taxon>
        <taxon>Fulvivirgaceae</taxon>
        <taxon>Fulvivirga</taxon>
    </lineage>
</organism>
<evidence type="ECO:0000256" key="6">
    <source>
        <dbReference type="ARBA" id="ARBA00022692"/>
    </source>
</evidence>
<dbReference type="SUPFAM" id="SSF49452">
    <property type="entry name" value="Starch-binding domain-like"/>
    <property type="match status" value="1"/>
</dbReference>
<comment type="caution">
    <text evidence="19">The sequence shown here is derived from an EMBL/GenBank/DDBJ whole genome shotgun (WGS) entry which is preliminary data.</text>
</comment>
<feature type="signal peptide" evidence="16">
    <location>
        <begin position="1"/>
        <end position="19"/>
    </location>
</feature>
<dbReference type="Pfam" id="PF00593">
    <property type="entry name" value="TonB_dep_Rec_b-barrel"/>
    <property type="match status" value="1"/>
</dbReference>
<keyword evidence="4 14" id="KW-1134">Transmembrane beta strand</keyword>
<keyword evidence="8" id="KW-0408">Iron</keyword>
<dbReference type="Gene3D" id="2.40.170.20">
    <property type="entry name" value="TonB-dependent receptor, beta-barrel domain"/>
    <property type="match status" value="1"/>
</dbReference>
<keyword evidence="3 14" id="KW-0813">Transport</keyword>
<dbReference type="NCBIfam" id="TIGR01783">
    <property type="entry name" value="TonB-siderophor"/>
    <property type="match status" value="1"/>
</dbReference>
<dbReference type="InterPro" id="IPR010105">
    <property type="entry name" value="TonB_sidphr_rcpt"/>
</dbReference>
<evidence type="ECO:0000259" key="18">
    <source>
        <dbReference type="Pfam" id="PF07715"/>
    </source>
</evidence>
<dbReference type="InterPro" id="IPR036942">
    <property type="entry name" value="Beta-barrel_TonB_sf"/>
</dbReference>
<dbReference type="CDD" id="cd01347">
    <property type="entry name" value="ligand_gated_channel"/>
    <property type="match status" value="1"/>
</dbReference>
<evidence type="ECO:0000256" key="2">
    <source>
        <dbReference type="ARBA" id="ARBA00009810"/>
    </source>
</evidence>
<keyword evidence="20" id="KW-1185">Reference proteome</keyword>
<comment type="subcellular location">
    <subcellularLocation>
        <location evidence="1 14">Cell outer membrane</location>
        <topology evidence="1 14">Multi-pass membrane protein</topology>
    </subcellularLocation>
</comment>
<feature type="domain" description="TonB-dependent receptor plug" evidence="18">
    <location>
        <begin position="136"/>
        <end position="230"/>
    </location>
</feature>
<evidence type="ECO:0000256" key="10">
    <source>
        <dbReference type="ARBA" id="ARBA00023077"/>
    </source>
</evidence>
<gene>
    <name evidence="19" type="ORF">E1163_17610</name>
</gene>
<keyword evidence="7 16" id="KW-0732">Signal</keyword>
<accession>A0ABW9RRV1</accession>
<keyword evidence="13 14" id="KW-0998">Cell outer membrane</keyword>
<evidence type="ECO:0000259" key="17">
    <source>
        <dbReference type="Pfam" id="PF00593"/>
    </source>
</evidence>
<dbReference type="PROSITE" id="PS52016">
    <property type="entry name" value="TONB_DEPENDENT_REC_3"/>
    <property type="match status" value="1"/>
</dbReference>
<evidence type="ECO:0000256" key="3">
    <source>
        <dbReference type="ARBA" id="ARBA00022448"/>
    </source>
</evidence>
<keyword evidence="9" id="KW-0406">Ion transport</keyword>
<dbReference type="Gene3D" id="2.170.130.10">
    <property type="entry name" value="TonB-dependent receptor, plug domain"/>
    <property type="match status" value="1"/>
</dbReference>
<evidence type="ECO:0000313" key="20">
    <source>
        <dbReference type="Proteomes" id="UP000798808"/>
    </source>
</evidence>
<evidence type="ECO:0000256" key="8">
    <source>
        <dbReference type="ARBA" id="ARBA00023004"/>
    </source>
</evidence>
<dbReference type="InterPro" id="IPR000531">
    <property type="entry name" value="Beta-barrel_TonB"/>
</dbReference>
<dbReference type="InterPro" id="IPR013784">
    <property type="entry name" value="Carb-bd-like_fold"/>
</dbReference>
<dbReference type="Pfam" id="PF07715">
    <property type="entry name" value="Plug"/>
    <property type="match status" value="1"/>
</dbReference>